<accession>A0ABS0NKI8</accession>
<evidence type="ECO:0000256" key="1">
    <source>
        <dbReference type="SAM" id="MobiDB-lite"/>
    </source>
</evidence>
<dbReference type="Proteomes" id="UP000807371">
    <property type="component" value="Unassembled WGS sequence"/>
</dbReference>
<gene>
    <name evidence="2" type="ORF">IHE55_13175</name>
</gene>
<reference evidence="2 3" key="1">
    <citation type="submission" date="2020-09" db="EMBL/GenBank/DDBJ databases">
        <title>Biosynthesis of the nuclear factor of activated T cells inhibitor NFAT-133 and its congeners in Streptomyces pactum.</title>
        <authorList>
            <person name="Zhou W."/>
            <person name="Posri P."/>
            <person name="Abugrain M.E."/>
            <person name="Weisberg A.J."/>
            <person name="Chang J.H."/>
            <person name="Mahmud T."/>
        </authorList>
    </citation>
    <scope>NUCLEOTIDE SEQUENCE [LARGE SCALE GENOMIC DNA]</scope>
    <source>
        <strain evidence="2 3">ATCC 27456</strain>
    </source>
</reference>
<evidence type="ECO:0000313" key="2">
    <source>
        <dbReference type="EMBL" id="MBH5335696.1"/>
    </source>
</evidence>
<dbReference type="EMBL" id="JACYXC010000001">
    <property type="protein sequence ID" value="MBH5335696.1"/>
    <property type="molecule type" value="Genomic_DNA"/>
</dbReference>
<keyword evidence="3" id="KW-1185">Reference proteome</keyword>
<comment type="caution">
    <text evidence="2">The sequence shown here is derived from an EMBL/GenBank/DDBJ whole genome shotgun (WGS) entry which is preliminary data.</text>
</comment>
<proteinExistence type="predicted"/>
<name>A0ABS0NKI8_9ACTN</name>
<protein>
    <submittedName>
        <fullName evidence="2">Uncharacterized protein</fullName>
    </submittedName>
</protein>
<organism evidence="2 3">
    <name type="scientific">Streptomyces pactum</name>
    <dbReference type="NCBI Taxonomy" id="68249"/>
    <lineage>
        <taxon>Bacteria</taxon>
        <taxon>Bacillati</taxon>
        <taxon>Actinomycetota</taxon>
        <taxon>Actinomycetes</taxon>
        <taxon>Kitasatosporales</taxon>
        <taxon>Streptomycetaceae</taxon>
        <taxon>Streptomyces</taxon>
    </lineage>
</organism>
<feature type="region of interest" description="Disordered" evidence="1">
    <location>
        <begin position="178"/>
        <end position="264"/>
    </location>
</feature>
<evidence type="ECO:0000313" key="3">
    <source>
        <dbReference type="Proteomes" id="UP000807371"/>
    </source>
</evidence>
<sequence length="264" mass="28340">MPTPHGSRGGMAFSADELRVLRRALAIALQPTIVPARPGPERAAEVRDCLRLAEAVDAAVHEGGRMRAFLFEELVRYREALPGAALGYLDRLQDALAGGYLPRPEDLAALRRLSAAPVGADEAARRRALLVRCERLAEQHVRARLARRTGDSGGVRAWPLPWSRPAARTAGRRLRALPGGLADRSEGPGGHPARCATGEPDAPQQAPKPQPRKKPAAAPGRGQPDRETPNRGRPVPTPAEVFPPKRRPAPPAQSHLVYAAARTA</sequence>